<comment type="caution">
    <text evidence="1">The sequence shown here is derived from an EMBL/GenBank/DDBJ whole genome shotgun (WGS) entry which is preliminary data.</text>
</comment>
<evidence type="ECO:0000313" key="2">
    <source>
        <dbReference type="Proteomes" id="UP000037069"/>
    </source>
</evidence>
<keyword evidence="2" id="KW-1185">Reference proteome</keyword>
<dbReference type="EMBL" id="JRES01000930">
    <property type="protein sequence ID" value="KNC27206.1"/>
    <property type="molecule type" value="Genomic_DNA"/>
</dbReference>
<evidence type="ECO:0000313" key="1">
    <source>
        <dbReference type="EMBL" id="KNC27206.1"/>
    </source>
</evidence>
<dbReference type="AlphaFoldDB" id="A0A0L0C4N5"/>
<dbReference type="Proteomes" id="UP000037069">
    <property type="component" value="Unassembled WGS sequence"/>
</dbReference>
<reference evidence="1 2" key="1">
    <citation type="journal article" date="2015" name="Nat. Commun.">
        <title>Lucilia cuprina genome unlocks parasitic fly biology to underpin future interventions.</title>
        <authorList>
            <person name="Anstead C.A."/>
            <person name="Korhonen P.K."/>
            <person name="Young N.D."/>
            <person name="Hall R.S."/>
            <person name="Jex A.R."/>
            <person name="Murali S.C."/>
            <person name="Hughes D.S."/>
            <person name="Lee S.F."/>
            <person name="Perry T."/>
            <person name="Stroehlein A.J."/>
            <person name="Ansell B.R."/>
            <person name="Breugelmans B."/>
            <person name="Hofmann A."/>
            <person name="Qu J."/>
            <person name="Dugan S."/>
            <person name="Lee S.L."/>
            <person name="Chao H."/>
            <person name="Dinh H."/>
            <person name="Han Y."/>
            <person name="Doddapaneni H.V."/>
            <person name="Worley K.C."/>
            <person name="Muzny D.M."/>
            <person name="Ioannidis P."/>
            <person name="Waterhouse R.M."/>
            <person name="Zdobnov E.M."/>
            <person name="James P.J."/>
            <person name="Bagnall N.H."/>
            <person name="Kotze A.C."/>
            <person name="Gibbs R.A."/>
            <person name="Richards S."/>
            <person name="Batterham P."/>
            <person name="Gasser R.B."/>
        </authorList>
    </citation>
    <scope>NUCLEOTIDE SEQUENCE [LARGE SCALE GENOMIC DNA]</scope>
    <source>
        <strain evidence="1 2">LS</strain>
        <tissue evidence="1">Full body</tissue>
    </source>
</reference>
<organism evidence="1 2">
    <name type="scientific">Lucilia cuprina</name>
    <name type="common">Green bottle fly</name>
    <name type="synonym">Australian sheep blowfly</name>
    <dbReference type="NCBI Taxonomy" id="7375"/>
    <lineage>
        <taxon>Eukaryota</taxon>
        <taxon>Metazoa</taxon>
        <taxon>Ecdysozoa</taxon>
        <taxon>Arthropoda</taxon>
        <taxon>Hexapoda</taxon>
        <taxon>Insecta</taxon>
        <taxon>Pterygota</taxon>
        <taxon>Neoptera</taxon>
        <taxon>Endopterygota</taxon>
        <taxon>Diptera</taxon>
        <taxon>Brachycera</taxon>
        <taxon>Muscomorpha</taxon>
        <taxon>Oestroidea</taxon>
        <taxon>Calliphoridae</taxon>
        <taxon>Luciliinae</taxon>
        <taxon>Lucilia</taxon>
    </lineage>
</organism>
<gene>
    <name evidence="1" type="ORF">FF38_02639</name>
</gene>
<sequence length="157" mass="17269">MPFSTTTITQHTQYIVTTRTIVIQLLILRQKKASFTTTIIIICTNTPTASTSSTNETFCFLFSRNADLSTARPWQRDTSREGSNRRRLAAAYNSAAADILYNKPPTKNGCNAPADHFSSACISALTVPYTTINANAQVSDENITDSVIEDLQPEDSK</sequence>
<name>A0A0L0C4N5_LUCCU</name>
<accession>A0A0L0C4N5</accession>
<proteinExistence type="predicted"/>
<protein>
    <submittedName>
        <fullName evidence="1">Uncharacterized protein</fullName>
    </submittedName>
</protein>